<dbReference type="OrthoDB" id="174569at2"/>
<organism evidence="2 3">
    <name type="scientific">Andreesenia angusta</name>
    <dbReference type="NCBI Taxonomy" id="39480"/>
    <lineage>
        <taxon>Bacteria</taxon>
        <taxon>Bacillati</taxon>
        <taxon>Bacillota</taxon>
        <taxon>Tissierellia</taxon>
        <taxon>Tissierellales</taxon>
        <taxon>Gottschalkiaceae</taxon>
        <taxon>Andreesenia</taxon>
    </lineage>
</organism>
<dbReference type="InterPro" id="IPR051465">
    <property type="entry name" value="Cell_Envelope_Struct_Comp"/>
</dbReference>
<protein>
    <submittedName>
        <fullName evidence="2">Cellulosome-anchoring protein</fullName>
    </submittedName>
</protein>
<gene>
    <name evidence="2" type="primary">ancA_5</name>
    <name evidence="2" type="ORF">EUAN_19720</name>
</gene>
<evidence type="ECO:0000313" key="2">
    <source>
        <dbReference type="EMBL" id="OHW61652.1"/>
    </source>
</evidence>
<dbReference type="RefSeq" id="WP_071064094.1">
    <property type="nucleotide sequence ID" value="NZ_MKIE01000009.1"/>
</dbReference>
<keyword evidence="3" id="KW-1185">Reference proteome</keyword>
<dbReference type="Pfam" id="PF00395">
    <property type="entry name" value="SLH"/>
    <property type="match status" value="3"/>
</dbReference>
<comment type="caution">
    <text evidence="2">The sequence shown here is derived from an EMBL/GenBank/DDBJ whole genome shotgun (WGS) entry which is preliminary data.</text>
</comment>
<feature type="domain" description="SLH" evidence="1">
    <location>
        <begin position="88"/>
        <end position="144"/>
    </location>
</feature>
<dbReference type="PROSITE" id="PS51272">
    <property type="entry name" value="SLH"/>
    <property type="match status" value="3"/>
</dbReference>
<evidence type="ECO:0000259" key="1">
    <source>
        <dbReference type="PROSITE" id="PS51272"/>
    </source>
</evidence>
<sequence length="337" mass="38885">MLKRSKFAIALLATLSIGLVPVQQKAEATSDIRGHWAEERIGLLISEGIISGYPDGTFKPNKDITREEASKIVSEYVGEKKTGSVELKDISGVWSEPYIEHLYLEGIVNGYPDKTFKPKNNIVRSEFVTMVHNYLKKNGEIKDYGKAVEFKDVNGHWAKKSIEAVSKFGYIKGYPDKTFKPDEPISRAEVSSIVALMIEDKVLEIKTPWSESHESNMDVLIEELGFEKDRSGNWDGVPGLSNPIGVYRDRPDIYEVSIVVRDWQYEDVPRSEKIPLVFDEILKFYFRDEAEYAYSKMDDESVTEFESSDRFIRLRDHDGKLYIYLGYKDRDKFDKWW</sequence>
<dbReference type="STRING" id="39480.EUAN_19720"/>
<name>A0A1S1V4Y9_9FIRM</name>
<accession>A0A1S1V4Y9</accession>
<dbReference type="EMBL" id="MKIE01000009">
    <property type="protein sequence ID" value="OHW61652.1"/>
    <property type="molecule type" value="Genomic_DNA"/>
</dbReference>
<feature type="domain" description="SLH" evidence="1">
    <location>
        <begin position="145"/>
        <end position="208"/>
    </location>
</feature>
<evidence type="ECO:0000313" key="3">
    <source>
        <dbReference type="Proteomes" id="UP000180254"/>
    </source>
</evidence>
<feature type="domain" description="SLH" evidence="1">
    <location>
        <begin position="24"/>
        <end position="87"/>
    </location>
</feature>
<dbReference type="PANTHER" id="PTHR43308">
    <property type="entry name" value="OUTER MEMBRANE PROTEIN ALPHA-RELATED"/>
    <property type="match status" value="1"/>
</dbReference>
<dbReference type="AlphaFoldDB" id="A0A1S1V4Y9"/>
<reference evidence="2 3" key="1">
    <citation type="submission" date="2016-09" db="EMBL/GenBank/DDBJ databases">
        <title>Genome sequence of Eubacterium angustum.</title>
        <authorList>
            <person name="Poehlein A."/>
            <person name="Daniel R."/>
        </authorList>
    </citation>
    <scope>NUCLEOTIDE SEQUENCE [LARGE SCALE GENOMIC DNA]</scope>
    <source>
        <strain evidence="2 3">DSM 1989</strain>
    </source>
</reference>
<proteinExistence type="predicted"/>
<dbReference type="Proteomes" id="UP000180254">
    <property type="component" value="Unassembled WGS sequence"/>
</dbReference>
<dbReference type="InterPro" id="IPR001119">
    <property type="entry name" value="SLH_dom"/>
</dbReference>